<accession>A0A3M9NFM6</accession>
<evidence type="ECO:0000313" key="3">
    <source>
        <dbReference type="Proteomes" id="UP000267223"/>
    </source>
</evidence>
<sequence>MRITFLAIALLIFTAVQSQSLTQYSSGGNFSDSHTQDSLFPKKWFFSSYRGLSTSVSFFKGGNASVFSAPLGLQLNRRINNNWFAFANVTVAPSYININPSYLNGFNKSFSNNRFGQNYFGLYPAASMGVMYVNDARTFSISGSVSAEKSLYPVLPYYPDNFSKQNHIVVPHR</sequence>
<dbReference type="Proteomes" id="UP000267223">
    <property type="component" value="Unassembled WGS sequence"/>
</dbReference>
<keyword evidence="3" id="KW-1185">Reference proteome</keyword>
<dbReference type="EMBL" id="RJJR01000008">
    <property type="protein sequence ID" value="RNI36097.1"/>
    <property type="molecule type" value="Genomic_DNA"/>
</dbReference>
<organism evidence="2 3">
    <name type="scientific">Hanamia caeni</name>
    <dbReference type="NCBI Taxonomy" id="2294116"/>
    <lineage>
        <taxon>Bacteria</taxon>
        <taxon>Pseudomonadati</taxon>
        <taxon>Bacteroidota</taxon>
        <taxon>Chitinophagia</taxon>
        <taxon>Chitinophagales</taxon>
        <taxon>Chitinophagaceae</taxon>
        <taxon>Hanamia</taxon>
    </lineage>
</organism>
<keyword evidence="1" id="KW-0732">Signal</keyword>
<comment type="caution">
    <text evidence="2">The sequence shown here is derived from an EMBL/GenBank/DDBJ whole genome shotgun (WGS) entry which is preliminary data.</text>
</comment>
<evidence type="ECO:0000313" key="2">
    <source>
        <dbReference type="EMBL" id="RNI36097.1"/>
    </source>
</evidence>
<dbReference type="OrthoDB" id="680646at2"/>
<proteinExistence type="predicted"/>
<feature type="signal peptide" evidence="1">
    <location>
        <begin position="1"/>
        <end position="18"/>
    </location>
</feature>
<evidence type="ECO:0000256" key="1">
    <source>
        <dbReference type="SAM" id="SignalP"/>
    </source>
</evidence>
<dbReference type="AlphaFoldDB" id="A0A3M9NFM6"/>
<protein>
    <submittedName>
        <fullName evidence="2">Uncharacterized protein</fullName>
    </submittedName>
</protein>
<dbReference type="RefSeq" id="WP_123120650.1">
    <property type="nucleotide sequence ID" value="NZ_RJJR01000008.1"/>
</dbReference>
<gene>
    <name evidence="2" type="ORF">EFY79_10395</name>
</gene>
<reference evidence="2 3" key="1">
    <citation type="submission" date="2018-11" db="EMBL/GenBank/DDBJ databases">
        <title>Draft genome sequence of Ferruginibacter sp. BO-59.</title>
        <authorList>
            <person name="Im W.T."/>
        </authorList>
    </citation>
    <scope>NUCLEOTIDE SEQUENCE [LARGE SCALE GENOMIC DNA]</scope>
    <source>
        <strain evidence="2 3">BO-59</strain>
    </source>
</reference>
<feature type="chain" id="PRO_5018056280" evidence="1">
    <location>
        <begin position="19"/>
        <end position="173"/>
    </location>
</feature>
<name>A0A3M9NFM6_9BACT</name>